<name>A0AAD4GF84_BOLED</name>
<gene>
    <name evidence="2" type="ORF">L210DRAFT_3400823</name>
</gene>
<evidence type="ECO:0000313" key="3">
    <source>
        <dbReference type="Proteomes" id="UP001194468"/>
    </source>
</evidence>
<reference evidence="2" key="1">
    <citation type="submission" date="2019-10" db="EMBL/GenBank/DDBJ databases">
        <authorList>
            <consortium name="DOE Joint Genome Institute"/>
            <person name="Kuo A."/>
            <person name="Miyauchi S."/>
            <person name="Kiss E."/>
            <person name="Drula E."/>
            <person name="Kohler A."/>
            <person name="Sanchez-Garcia M."/>
            <person name="Andreopoulos B."/>
            <person name="Barry K.W."/>
            <person name="Bonito G."/>
            <person name="Buee M."/>
            <person name="Carver A."/>
            <person name="Chen C."/>
            <person name="Cichocki N."/>
            <person name="Clum A."/>
            <person name="Culley D."/>
            <person name="Crous P.W."/>
            <person name="Fauchery L."/>
            <person name="Girlanda M."/>
            <person name="Hayes R."/>
            <person name="Keri Z."/>
            <person name="LaButti K."/>
            <person name="Lipzen A."/>
            <person name="Lombard V."/>
            <person name="Magnuson J."/>
            <person name="Maillard F."/>
            <person name="Morin E."/>
            <person name="Murat C."/>
            <person name="Nolan M."/>
            <person name="Ohm R."/>
            <person name="Pangilinan J."/>
            <person name="Pereira M."/>
            <person name="Perotto S."/>
            <person name="Peter M."/>
            <person name="Riley R."/>
            <person name="Sitrit Y."/>
            <person name="Stielow B."/>
            <person name="Szollosi G."/>
            <person name="Zifcakova L."/>
            <person name="Stursova M."/>
            <person name="Spatafora J.W."/>
            <person name="Tedersoo L."/>
            <person name="Vaario L.-M."/>
            <person name="Yamada A."/>
            <person name="Yan M."/>
            <person name="Wang P."/>
            <person name="Xu J."/>
            <person name="Bruns T."/>
            <person name="Baldrian P."/>
            <person name="Vilgalys R."/>
            <person name="Henrissat B."/>
            <person name="Grigoriev I.V."/>
            <person name="Hibbett D."/>
            <person name="Nagy L.G."/>
            <person name="Martin F.M."/>
        </authorList>
    </citation>
    <scope>NUCLEOTIDE SEQUENCE</scope>
    <source>
        <strain evidence="2">BED1</strain>
    </source>
</reference>
<dbReference type="Pfam" id="PF13086">
    <property type="entry name" value="AAA_11"/>
    <property type="match status" value="1"/>
</dbReference>
<keyword evidence="3" id="KW-1185">Reference proteome</keyword>
<dbReference type="InterPro" id="IPR027417">
    <property type="entry name" value="P-loop_NTPase"/>
</dbReference>
<sequence length="454" mass="49895">MSFTITQNLFCDDPTVITVVKCDDDALNMRHLQPLLDAKDRILGVAATYGKQCQLSSIAFSTLSRVLVVNVPARHIPQPRGDAKQQQVAKSRGLIQDHLLINPKFQKHAFKMDQFATALHLDLSIRVNDAVDMLSVAVGSGRESLEALMNTMGGETQLYKANVLSLFFGTSKSPAADAAAGVALQAWAACRAATLPHMSSRFESLPRIDTLTFTNTRLNALANIFRNADRLDAMKPTVVKNDVRDFTVKKGAINLVCARFPTRIKQSKTQAIQIEFKDKEATSRVVGRARDVRGRSAHISVNGPVQGDKIVSVTTIGKDDPTCAEATRQNVILEALQYKANIFSNPFFQSLWLPEEWPVWPRSKGQGREIPVHFPYDPNVSQRAAVQKILSDKDDDRIVMVQGPPGTGKTTVIAASVVSHCHANSGQAIWVTAQSNVAVKNIAEKFTKVGFYKF</sequence>
<dbReference type="SUPFAM" id="SSF52540">
    <property type="entry name" value="P-loop containing nucleoside triphosphate hydrolases"/>
    <property type="match status" value="1"/>
</dbReference>
<evidence type="ECO:0000313" key="2">
    <source>
        <dbReference type="EMBL" id="KAF8440432.1"/>
    </source>
</evidence>
<dbReference type="InterPro" id="IPR041677">
    <property type="entry name" value="DNA2/NAM7_AAA_11"/>
</dbReference>
<comment type="caution">
    <text evidence="2">The sequence shown here is derived from an EMBL/GenBank/DDBJ whole genome shotgun (WGS) entry which is preliminary data.</text>
</comment>
<dbReference type="Gene3D" id="3.40.50.300">
    <property type="entry name" value="P-loop containing nucleotide triphosphate hydrolases"/>
    <property type="match status" value="1"/>
</dbReference>
<evidence type="ECO:0000259" key="1">
    <source>
        <dbReference type="Pfam" id="PF13086"/>
    </source>
</evidence>
<feature type="domain" description="DNA2/NAM7 helicase helicase" evidence="1">
    <location>
        <begin position="379"/>
        <end position="448"/>
    </location>
</feature>
<dbReference type="InterPro" id="IPR050534">
    <property type="entry name" value="Coronavir_polyprotein_1ab"/>
</dbReference>
<organism evidence="2 3">
    <name type="scientific">Boletus edulis BED1</name>
    <dbReference type="NCBI Taxonomy" id="1328754"/>
    <lineage>
        <taxon>Eukaryota</taxon>
        <taxon>Fungi</taxon>
        <taxon>Dikarya</taxon>
        <taxon>Basidiomycota</taxon>
        <taxon>Agaricomycotina</taxon>
        <taxon>Agaricomycetes</taxon>
        <taxon>Agaricomycetidae</taxon>
        <taxon>Boletales</taxon>
        <taxon>Boletineae</taxon>
        <taxon>Boletaceae</taxon>
        <taxon>Boletoideae</taxon>
        <taxon>Boletus</taxon>
    </lineage>
</organism>
<protein>
    <recommendedName>
        <fullName evidence="1">DNA2/NAM7 helicase helicase domain-containing protein</fullName>
    </recommendedName>
</protein>
<dbReference type="EMBL" id="WHUW01000012">
    <property type="protein sequence ID" value="KAF8440432.1"/>
    <property type="molecule type" value="Genomic_DNA"/>
</dbReference>
<dbReference type="AlphaFoldDB" id="A0AAD4GF84"/>
<dbReference type="Proteomes" id="UP001194468">
    <property type="component" value="Unassembled WGS sequence"/>
</dbReference>
<proteinExistence type="predicted"/>
<dbReference type="GO" id="GO:0004386">
    <property type="term" value="F:helicase activity"/>
    <property type="evidence" value="ECO:0007669"/>
    <property type="project" value="InterPro"/>
</dbReference>
<accession>A0AAD4GF84</accession>
<reference evidence="2" key="2">
    <citation type="journal article" date="2020" name="Nat. Commun.">
        <title>Large-scale genome sequencing of mycorrhizal fungi provides insights into the early evolution of symbiotic traits.</title>
        <authorList>
            <person name="Miyauchi S."/>
            <person name="Kiss E."/>
            <person name="Kuo A."/>
            <person name="Drula E."/>
            <person name="Kohler A."/>
            <person name="Sanchez-Garcia M."/>
            <person name="Morin E."/>
            <person name="Andreopoulos B."/>
            <person name="Barry K.W."/>
            <person name="Bonito G."/>
            <person name="Buee M."/>
            <person name="Carver A."/>
            <person name="Chen C."/>
            <person name="Cichocki N."/>
            <person name="Clum A."/>
            <person name="Culley D."/>
            <person name="Crous P.W."/>
            <person name="Fauchery L."/>
            <person name="Girlanda M."/>
            <person name="Hayes R.D."/>
            <person name="Keri Z."/>
            <person name="LaButti K."/>
            <person name="Lipzen A."/>
            <person name="Lombard V."/>
            <person name="Magnuson J."/>
            <person name="Maillard F."/>
            <person name="Murat C."/>
            <person name="Nolan M."/>
            <person name="Ohm R.A."/>
            <person name="Pangilinan J."/>
            <person name="Pereira M.F."/>
            <person name="Perotto S."/>
            <person name="Peter M."/>
            <person name="Pfister S."/>
            <person name="Riley R."/>
            <person name="Sitrit Y."/>
            <person name="Stielow J.B."/>
            <person name="Szollosi G."/>
            <person name="Zifcakova L."/>
            <person name="Stursova M."/>
            <person name="Spatafora J.W."/>
            <person name="Tedersoo L."/>
            <person name="Vaario L.M."/>
            <person name="Yamada A."/>
            <person name="Yan M."/>
            <person name="Wang P."/>
            <person name="Xu J."/>
            <person name="Bruns T."/>
            <person name="Baldrian P."/>
            <person name="Vilgalys R."/>
            <person name="Dunand C."/>
            <person name="Henrissat B."/>
            <person name="Grigoriev I.V."/>
            <person name="Hibbett D."/>
            <person name="Nagy L.G."/>
            <person name="Martin F.M."/>
        </authorList>
    </citation>
    <scope>NUCLEOTIDE SEQUENCE</scope>
    <source>
        <strain evidence="2">BED1</strain>
    </source>
</reference>
<dbReference type="PANTHER" id="PTHR43788">
    <property type="entry name" value="DNA2/NAM7 HELICASE FAMILY MEMBER"/>
    <property type="match status" value="1"/>
</dbReference>